<dbReference type="KEGG" id="eus:EUTSA_v10009474mg"/>
<accession>V4L4I9</accession>
<evidence type="ECO:0000259" key="1">
    <source>
        <dbReference type="Pfam" id="PF14244"/>
    </source>
</evidence>
<organism evidence="2 3">
    <name type="scientific">Eutrema salsugineum</name>
    <name type="common">Saltwater cress</name>
    <name type="synonym">Sisymbrium salsugineum</name>
    <dbReference type="NCBI Taxonomy" id="72664"/>
    <lineage>
        <taxon>Eukaryota</taxon>
        <taxon>Viridiplantae</taxon>
        <taxon>Streptophyta</taxon>
        <taxon>Embryophyta</taxon>
        <taxon>Tracheophyta</taxon>
        <taxon>Spermatophyta</taxon>
        <taxon>Magnoliopsida</taxon>
        <taxon>eudicotyledons</taxon>
        <taxon>Gunneridae</taxon>
        <taxon>Pentapetalae</taxon>
        <taxon>rosids</taxon>
        <taxon>malvids</taxon>
        <taxon>Brassicales</taxon>
        <taxon>Brassicaceae</taxon>
        <taxon>Eutremeae</taxon>
        <taxon>Eutrema</taxon>
    </lineage>
</organism>
<dbReference type="PANTHER" id="PTHR37610:SF100">
    <property type="entry name" value="COPIA-LIKE POLYPROTEIN_RETROTRANSPOSON"/>
    <property type="match status" value="1"/>
</dbReference>
<name>V4L4I9_EUTSA</name>
<dbReference type="EMBL" id="KI517683">
    <property type="protein sequence ID" value="ESQ34673.1"/>
    <property type="molecule type" value="Genomic_DNA"/>
</dbReference>
<proteinExistence type="predicted"/>
<dbReference type="OMA" id="EHRPANE"/>
<dbReference type="Proteomes" id="UP000030689">
    <property type="component" value="Unassembled WGS sequence"/>
</dbReference>
<feature type="non-terminal residue" evidence="2">
    <location>
        <position position="186"/>
    </location>
</feature>
<protein>
    <recommendedName>
        <fullName evidence="1">Retrotransposon Copia-like N-terminal domain-containing protein</fullName>
    </recommendedName>
</protein>
<evidence type="ECO:0000313" key="3">
    <source>
        <dbReference type="Proteomes" id="UP000030689"/>
    </source>
</evidence>
<keyword evidence="3" id="KW-1185">Reference proteome</keyword>
<dbReference type="OrthoDB" id="1058471at2759"/>
<feature type="domain" description="Retrotransposon Copia-like N-terminal" evidence="1">
    <location>
        <begin position="34"/>
        <end position="66"/>
    </location>
</feature>
<dbReference type="InterPro" id="IPR029472">
    <property type="entry name" value="Copia-like_N"/>
</dbReference>
<dbReference type="Pfam" id="PF14244">
    <property type="entry name" value="Retrotran_gag_3"/>
    <property type="match status" value="1"/>
</dbReference>
<dbReference type="eggNOG" id="KOG0017">
    <property type="taxonomic scope" value="Eukaryota"/>
</dbReference>
<gene>
    <name evidence="2" type="ORF">EUTSA_v10009474mg</name>
</gene>
<dbReference type="PANTHER" id="PTHR37610">
    <property type="entry name" value="CCHC-TYPE DOMAIN-CONTAINING PROTEIN"/>
    <property type="match status" value="1"/>
</dbReference>
<reference evidence="2 3" key="1">
    <citation type="journal article" date="2013" name="Front. Plant Sci.">
        <title>The Reference Genome of the Halophytic Plant Eutrema salsugineum.</title>
        <authorList>
            <person name="Yang R."/>
            <person name="Jarvis D.E."/>
            <person name="Chen H."/>
            <person name="Beilstein M.A."/>
            <person name="Grimwood J."/>
            <person name="Jenkins J."/>
            <person name="Shu S."/>
            <person name="Prochnik S."/>
            <person name="Xin M."/>
            <person name="Ma C."/>
            <person name="Schmutz J."/>
            <person name="Wing R.A."/>
            <person name="Mitchell-Olds T."/>
            <person name="Schumaker K.S."/>
            <person name="Wang X."/>
        </authorList>
    </citation>
    <scope>NUCLEOTIDE SEQUENCE [LARGE SCALE GENOMIC DNA]</scope>
</reference>
<dbReference type="AlphaFoldDB" id="V4L4I9"/>
<dbReference type="Gramene" id="ESQ34673">
    <property type="protein sequence ID" value="ESQ34673"/>
    <property type="gene ID" value="EUTSA_v10009474mg"/>
</dbReference>
<sequence>MSTQSPTHDPESPYYLDPEFQPENKLSTVILSEAEDNYFIWKRDVLESLGMRNKTGFVDGSVARPEPSSPLYDAWKQCNGVVTCWLLNSVSEPLQYYVFFAETAHKAWVDFRRIFAPSPELKIYQLRQRIAMMRQGGDSVATYFGKLDLAWQELSEYDPVPECVCGGCRCDVSKRAKEARDKEKIF</sequence>
<evidence type="ECO:0000313" key="2">
    <source>
        <dbReference type="EMBL" id="ESQ34673.1"/>
    </source>
</evidence>